<dbReference type="InterPro" id="IPR000801">
    <property type="entry name" value="Esterase-like"/>
</dbReference>
<comment type="caution">
    <text evidence="2">The sequence shown here is derived from an EMBL/GenBank/DDBJ whole genome shotgun (WGS) entry which is preliminary data.</text>
</comment>
<dbReference type="Gene3D" id="3.40.50.1820">
    <property type="entry name" value="alpha/beta hydrolase"/>
    <property type="match status" value="1"/>
</dbReference>
<evidence type="ECO:0000256" key="1">
    <source>
        <dbReference type="SAM" id="SignalP"/>
    </source>
</evidence>
<dbReference type="Pfam" id="PF00756">
    <property type="entry name" value="Esterase"/>
    <property type="match status" value="1"/>
</dbReference>
<dbReference type="SUPFAM" id="SSF53474">
    <property type="entry name" value="alpha/beta-Hydrolases"/>
    <property type="match status" value="1"/>
</dbReference>
<feature type="signal peptide" evidence="1">
    <location>
        <begin position="1"/>
        <end position="33"/>
    </location>
</feature>
<reference evidence="2 3" key="1">
    <citation type="submission" date="2023-03" db="EMBL/GenBank/DDBJ databases">
        <title>Paludisphaera mucosa sp. nov. a novel planctomycete from northern fen.</title>
        <authorList>
            <person name="Ivanova A."/>
        </authorList>
    </citation>
    <scope>NUCLEOTIDE SEQUENCE [LARGE SCALE GENOMIC DNA]</scope>
    <source>
        <strain evidence="2 3">Pla2</strain>
    </source>
</reference>
<dbReference type="InterPro" id="IPR050583">
    <property type="entry name" value="Mycobacterial_A85_antigen"/>
</dbReference>
<proteinExistence type="predicted"/>
<keyword evidence="3" id="KW-1185">Reference proteome</keyword>
<evidence type="ECO:0000313" key="2">
    <source>
        <dbReference type="EMBL" id="MDG3003602.1"/>
    </source>
</evidence>
<keyword evidence="2" id="KW-0378">Hydrolase</keyword>
<dbReference type="InterPro" id="IPR029058">
    <property type="entry name" value="AB_hydrolase_fold"/>
</dbReference>
<evidence type="ECO:0000313" key="3">
    <source>
        <dbReference type="Proteomes" id="UP001216907"/>
    </source>
</evidence>
<protein>
    <submittedName>
        <fullName evidence="2">Alpha/beta hydrolase-fold protein</fullName>
    </submittedName>
</protein>
<name>A0ABT6F7X5_9BACT</name>
<sequence length="525" mass="56891">MTRRLDQPRPTSILSAACASLLLICAYATSASAQAVIEAKPKAADAPKAAAAASNVSFAITYTEKVAQGSPITGRVYVMLAAAGSPGEPRFGPNWFRPQPFFARDVRDWKPGEAVVIDAQAVGFPDAIDKLAPGDYRAQAVVRVNPDTAKIGDGEGNFFGPIVDFKAPAAAAEAIKLTVDQVVPPHVFKETDRIKYAELVSPLLSAFHGREIKHQAAVILPKTPPSGKSPAVYIITGFGGDHHSAPRYAQSPGMRFAEDMTRIVLNADCGTGHHVFADSANNGPRGKALTEEFIPYLEKTFNLIPDPRARLVNGHSSGGWSSLWLQVAYPDFFGGVWSTSPDPVDFRDFQRIDVYAAGENMFKDRQGERRPLARMGTKPILFYEPFSKMEDVMGTGGQLGSFEAVFSPKGPDGTPLRLWDRKTGEIDAATAKAWESYDIRLVLERNWPTLGPKLAGKLHVITGSIDTFYLEGAVVKLKASLEKLGSDADVEIIPDKDHGNILDRNLAERIDHQMKAAVAPVLEAK</sequence>
<dbReference type="PANTHER" id="PTHR48098:SF3">
    <property type="entry name" value="IRON(III) ENTEROBACTIN ESTERASE"/>
    <property type="match status" value="1"/>
</dbReference>
<dbReference type="RefSeq" id="WP_277859952.1">
    <property type="nucleotide sequence ID" value="NZ_JARRAG010000001.1"/>
</dbReference>
<keyword evidence="1" id="KW-0732">Signal</keyword>
<accession>A0ABT6F7X5</accession>
<organism evidence="2 3">
    <name type="scientific">Paludisphaera mucosa</name>
    <dbReference type="NCBI Taxonomy" id="3030827"/>
    <lineage>
        <taxon>Bacteria</taxon>
        <taxon>Pseudomonadati</taxon>
        <taxon>Planctomycetota</taxon>
        <taxon>Planctomycetia</taxon>
        <taxon>Isosphaerales</taxon>
        <taxon>Isosphaeraceae</taxon>
        <taxon>Paludisphaera</taxon>
    </lineage>
</organism>
<dbReference type="EMBL" id="JARRAG010000001">
    <property type="protein sequence ID" value="MDG3003602.1"/>
    <property type="molecule type" value="Genomic_DNA"/>
</dbReference>
<dbReference type="GO" id="GO:0016787">
    <property type="term" value="F:hydrolase activity"/>
    <property type="evidence" value="ECO:0007669"/>
    <property type="project" value="UniProtKB-KW"/>
</dbReference>
<feature type="chain" id="PRO_5045918199" evidence="1">
    <location>
        <begin position="34"/>
        <end position="525"/>
    </location>
</feature>
<dbReference type="Proteomes" id="UP001216907">
    <property type="component" value="Unassembled WGS sequence"/>
</dbReference>
<gene>
    <name evidence="2" type="ORF">PZE19_07470</name>
</gene>
<dbReference type="PANTHER" id="PTHR48098">
    <property type="entry name" value="ENTEROCHELIN ESTERASE-RELATED"/>
    <property type="match status" value="1"/>
</dbReference>